<gene>
    <name evidence="14" type="ORF">HO133_001776</name>
</gene>
<comment type="similarity">
    <text evidence="2">Belongs to the SNF2/RAD54 helicase family.</text>
</comment>
<dbReference type="SUPFAM" id="SSF52540">
    <property type="entry name" value="P-loop containing nucleoside triphosphate hydrolases"/>
    <property type="match status" value="2"/>
</dbReference>
<dbReference type="PANTHER" id="PTHR45629">
    <property type="entry name" value="SNF2/RAD54 FAMILY MEMBER"/>
    <property type="match status" value="1"/>
</dbReference>
<feature type="compositionally biased region" description="Basic and acidic residues" evidence="11">
    <location>
        <begin position="44"/>
        <end position="67"/>
    </location>
</feature>
<evidence type="ECO:0000313" key="14">
    <source>
        <dbReference type="EMBL" id="KAF6221808.1"/>
    </source>
</evidence>
<evidence type="ECO:0000256" key="3">
    <source>
        <dbReference type="ARBA" id="ARBA00022741"/>
    </source>
</evidence>
<evidence type="ECO:0000256" key="10">
    <source>
        <dbReference type="ARBA" id="ARBA00023242"/>
    </source>
</evidence>
<dbReference type="GO" id="GO:0016787">
    <property type="term" value="F:hydrolase activity"/>
    <property type="evidence" value="ECO:0007669"/>
    <property type="project" value="UniProtKB-KW"/>
</dbReference>
<feature type="compositionally biased region" description="Acidic residues" evidence="11">
    <location>
        <begin position="291"/>
        <end position="304"/>
    </location>
</feature>
<feature type="region of interest" description="Disordered" evidence="11">
    <location>
        <begin position="145"/>
        <end position="352"/>
    </location>
</feature>
<evidence type="ECO:0000256" key="2">
    <source>
        <dbReference type="ARBA" id="ARBA00007025"/>
    </source>
</evidence>
<dbReference type="EMBL" id="JACCJB010000013">
    <property type="protein sequence ID" value="KAF6221808.1"/>
    <property type="molecule type" value="Genomic_DNA"/>
</dbReference>
<evidence type="ECO:0000256" key="5">
    <source>
        <dbReference type="ARBA" id="ARBA00022801"/>
    </source>
</evidence>
<evidence type="ECO:0000256" key="8">
    <source>
        <dbReference type="ARBA" id="ARBA00023125"/>
    </source>
</evidence>
<accession>A0A8H6FBJ4</accession>
<dbReference type="AlphaFoldDB" id="A0A8H6FBJ4"/>
<dbReference type="CDD" id="cd18793">
    <property type="entry name" value="SF2_C_SNF"/>
    <property type="match status" value="1"/>
</dbReference>
<evidence type="ECO:0000256" key="4">
    <source>
        <dbReference type="ARBA" id="ARBA00022763"/>
    </source>
</evidence>
<reference evidence="14 15" key="1">
    <citation type="journal article" date="2020" name="Genomics">
        <title>Complete, high-quality genomes from long-read metagenomic sequencing of two wolf lichen thalli reveals enigmatic genome architecture.</title>
        <authorList>
            <person name="McKenzie S.K."/>
            <person name="Walston R.F."/>
            <person name="Allen J.L."/>
        </authorList>
    </citation>
    <scope>NUCLEOTIDE SEQUENCE [LARGE SCALE GENOMIC DNA]</scope>
    <source>
        <strain evidence="14">WasteWater1</strain>
    </source>
</reference>
<feature type="compositionally biased region" description="Polar residues" evidence="11">
    <location>
        <begin position="987"/>
        <end position="1001"/>
    </location>
</feature>
<dbReference type="FunFam" id="3.40.50.10810:FF:000039">
    <property type="entry name" value="DNA repair protein Rhp26/Rad26"/>
    <property type="match status" value="1"/>
</dbReference>
<dbReference type="Pfam" id="PF25875">
    <property type="entry name" value="WHD_Rad26_CSB"/>
    <property type="match status" value="1"/>
</dbReference>
<proteinExistence type="inferred from homology"/>
<dbReference type="CDD" id="cd22254">
    <property type="entry name" value="CSB_WHD"/>
    <property type="match status" value="1"/>
</dbReference>
<dbReference type="PROSITE" id="PS51192">
    <property type="entry name" value="HELICASE_ATP_BIND_1"/>
    <property type="match status" value="1"/>
</dbReference>
<dbReference type="InterPro" id="IPR050496">
    <property type="entry name" value="SNF2_RAD54_helicase_repair"/>
</dbReference>
<feature type="compositionally biased region" description="Basic residues" evidence="11">
    <location>
        <begin position="255"/>
        <end position="265"/>
    </location>
</feature>
<keyword evidence="5" id="KW-0378">Hydrolase</keyword>
<dbReference type="InterPro" id="IPR001650">
    <property type="entry name" value="Helicase_C-like"/>
</dbReference>
<feature type="compositionally biased region" description="Basic and acidic residues" evidence="11">
    <location>
        <begin position="343"/>
        <end position="352"/>
    </location>
</feature>
<feature type="domain" description="Helicase C-terminal" evidence="13">
    <location>
        <begin position="788"/>
        <end position="949"/>
    </location>
</feature>
<dbReference type="InterPro" id="IPR058951">
    <property type="entry name" value="WHD_Rad26_CSB-like"/>
</dbReference>
<keyword evidence="15" id="KW-1185">Reference proteome</keyword>
<dbReference type="RefSeq" id="XP_037151243.1">
    <property type="nucleotide sequence ID" value="XM_037292704.1"/>
</dbReference>
<dbReference type="PROSITE" id="PS51194">
    <property type="entry name" value="HELICASE_CTER"/>
    <property type="match status" value="1"/>
</dbReference>
<dbReference type="Gene3D" id="3.40.50.10810">
    <property type="entry name" value="Tandem AAA-ATPase domain"/>
    <property type="match status" value="1"/>
</dbReference>
<dbReference type="CDD" id="cd18000">
    <property type="entry name" value="DEXHc_ERCC6"/>
    <property type="match status" value="1"/>
</dbReference>
<dbReference type="Pfam" id="PF00271">
    <property type="entry name" value="Helicase_C"/>
    <property type="match status" value="1"/>
</dbReference>
<organism evidence="14 15">
    <name type="scientific">Letharia lupina</name>
    <dbReference type="NCBI Taxonomy" id="560253"/>
    <lineage>
        <taxon>Eukaryota</taxon>
        <taxon>Fungi</taxon>
        <taxon>Dikarya</taxon>
        <taxon>Ascomycota</taxon>
        <taxon>Pezizomycotina</taxon>
        <taxon>Lecanoromycetes</taxon>
        <taxon>OSLEUM clade</taxon>
        <taxon>Lecanoromycetidae</taxon>
        <taxon>Lecanorales</taxon>
        <taxon>Lecanorineae</taxon>
        <taxon>Parmeliaceae</taxon>
        <taxon>Letharia</taxon>
    </lineage>
</organism>
<dbReference type="Pfam" id="PF00176">
    <property type="entry name" value="SNF2-rel_dom"/>
    <property type="match status" value="1"/>
</dbReference>
<evidence type="ECO:0008006" key="16">
    <source>
        <dbReference type="Google" id="ProtNLM"/>
    </source>
</evidence>
<dbReference type="InterPro" id="IPR014001">
    <property type="entry name" value="Helicase_ATP-bd"/>
</dbReference>
<name>A0A8H6FBJ4_9LECA</name>
<evidence type="ECO:0000256" key="1">
    <source>
        <dbReference type="ARBA" id="ARBA00004123"/>
    </source>
</evidence>
<feature type="compositionally biased region" description="Basic and acidic residues" evidence="11">
    <location>
        <begin position="77"/>
        <end position="101"/>
    </location>
</feature>
<feature type="compositionally biased region" description="Basic and acidic residues" evidence="11">
    <location>
        <begin position="145"/>
        <end position="175"/>
    </location>
</feature>
<dbReference type="GeneID" id="59330190"/>
<feature type="region of interest" description="Disordered" evidence="11">
    <location>
        <begin position="1"/>
        <end position="115"/>
    </location>
</feature>
<evidence type="ECO:0000259" key="13">
    <source>
        <dbReference type="PROSITE" id="PS51194"/>
    </source>
</evidence>
<feature type="region of interest" description="Disordered" evidence="11">
    <location>
        <begin position="977"/>
        <end position="1004"/>
    </location>
</feature>
<feature type="compositionally biased region" description="Low complexity" evidence="11">
    <location>
        <begin position="377"/>
        <end position="393"/>
    </location>
</feature>
<comment type="subcellular location">
    <subcellularLocation>
        <location evidence="1">Nucleus</location>
    </subcellularLocation>
</comment>
<keyword evidence="9" id="KW-0234">DNA repair</keyword>
<dbReference type="SMART" id="SM00487">
    <property type="entry name" value="DEXDc"/>
    <property type="match status" value="1"/>
</dbReference>
<evidence type="ECO:0000256" key="6">
    <source>
        <dbReference type="ARBA" id="ARBA00022806"/>
    </source>
</evidence>
<feature type="domain" description="Helicase ATP-binding" evidence="12">
    <location>
        <begin position="454"/>
        <end position="650"/>
    </location>
</feature>
<sequence length="1238" mass="138364">MDPSKQPTNGDDRKDVQDSSHPAEGSFETSQPSLVRGDTLGEDEASRLKELATEVRDQDDLERDIGRQADQLLTEQADERDKKRLEKTRGDKEKLESQVRRLRERRGRPTGSATATRLNAEISHLEASIRAFTSDLEQIQARIDERHADEVHDDVHPDEEAGNRRMPNESQRDFLIRTGKITPFSKLPGKTLSRDDSTLQGVLLGAEEEEAETKIGDDTPQTTEKLSHRNLLQPGFREDEEDESPLEVPEDLDRPRKRRRLHTKKSPAEGHTNGLQQTSTAKVKAERGASSEDEGDNYIPELDDREMAALGEAELESDEESEDATFLDTTPPRRAGGKRKKKPPVEIEKEDLNGLDDGNERLYQNRLRSWVSRRSATRAKATARAAESSVAESDTPMDDVPAIPETQNGHDSEEEWHQPHPVTPDTEFEGGYRIPGDIYPSLFDYQKTGVQWLWELYSQQVGGIVGDEMGLGKTIQIIAFLAGLHYSKKITKPIIVVAPATVMKQWVNEFHTWWPPFRVSILHTSGSGMVDLGRESREEHELMSAPPRSIGSKPLTKAQISAKKIVDRVVQEGHILVTTYSGLQSYAELLIPTDWEYAVLDEGHKIRNPNTAITIYCKELRTANRIILSGTPMQNNLVELWSLFDFVFPMRLGTLVNFRQQFEFPIRQGGYANASNLQVQTAMQCAETLKETISPYLLQRFKADVASDLPKKSEQVLFCKLTKFQRDTYENFLASDDLKAVMNGKRQILYGVDILRKICNHPDLQDHKILSVKPGYNYGSGAKSGKMQVVKALLELWKEQGNKTLLFAQHRIMLDILEKFIGSLGGFNYRRMDGTTPIHTRQGLVDEFNNNPAAHVFLLTTKVGGLGINLTGANRVIIYDPDWNPSTDVQARERAWRLGQKREVMIYRLMTAGTIEEKIYHRQLFKQFLINKILRDPKQRQTFQMKDLHDLFTLGGADEPATETSTLFKGTEVRFDNEEPPAEPVISSDTSGATPASTVQGGDNAFTVRNLNGVASMERFYGEEEEERKAAASNGAANSEARVMEGIFAKSGVQSALEHDQIVNGKKVITADPKMIEKEAKRVAAEAAKELKKAGEAARDVPVGTPTWTGQFGTAGRPEQQQRGLGRGRGGPASSSILAGLQNRQAAIGVAAGSRGSTSNSNASGPGGTDFIKMIRDYLVVQGGQVHTQMLIDHFNRYCNTPEKTAEFKAMLTEIAKLERGTRGRGRWVLKDEYKSKA</sequence>
<feature type="compositionally biased region" description="Acidic residues" evidence="11">
    <location>
        <begin position="313"/>
        <end position="325"/>
    </location>
</feature>
<keyword evidence="3" id="KW-0547">Nucleotide-binding</keyword>
<dbReference type="GO" id="GO:0008094">
    <property type="term" value="F:ATP-dependent activity, acting on DNA"/>
    <property type="evidence" value="ECO:0007669"/>
    <property type="project" value="TreeGrafter"/>
</dbReference>
<keyword evidence="4" id="KW-0227">DNA damage</keyword>
<dbReference type="PANTHER" id="PTHR45629:SF7">
    <property type="entry name" value="DNA EXCISION REPAIR PROTEIN ERCC-6-RELATED"/>
    <property type="match status" value="1"/>
</dbReference>
<feature type="compositionally biased region" description="Basic and acidic residues" evidence="11">
    <location>
        <begin position="408"/>
        <end position="418"/>
    </location>
</feature>
<dbReference type="Proteomes" id="UP000593566">
    <property type="component" value="Unassembled WGS sequence"/>
</dbReference>
<feature type="region of interest" description="Disordered" evidence="11">
    <location>
        <begin position="377"/>
        <end position="429"/>
    </location>
</feature>
<evidence type="ECO:0000313" key="15">
    <source>
        <dbReference type="Proteomes" id="UP000593566"/>
    </source>
</evidence>
<dbReference type="InterPro" id="IPR049730">
    <property type="entry name" value="SNF2/RAD54-like_C"/>
</dbReference>
<evidence type="ECO:0000256" key="9">
    <source>
        <dbReference type="ARBA" id="ARBA00023204"/>
    </source>
</evidence>
<dbReference type="Gene3D" id="3.40.50.300">
    <property type="entry name" value="P-loop containing nucleotide triphosphate hydrolases"/>
    <property type="match status" value="1"/>
</dbReference>
<dbReference type="InterPro" id="IPR038718">
    <property type="entry name" value="SNF2-like_sf"/>
</dbReference>
<dbReference type="InterPro" id="IPR027417">
    <property type="entry name" value="P-loop_NTPase"/>
</dbReference>
<evidence type="ECO:0000256" key="7">
    <source>
        <dbReference type="ARBA" id="ARBA00022840"/>
    </source>
</evidence>
<dbReference type="SMART" id="SM00490">
    <property type="entry name" value="HELICc"/>
    <property type="match status" value="1"/>
</dbReference>
<dbReference type="GO" id="GO:0005634">
    <property type="term" value="C:nucleus"/>
    <property type="evidence" value="ECO:0007669"/>
    <property type="project" value="TreeGrafter"/>
</dbReference>
<comment type="caution">
    <text evidence="14">The sequence shown here is derived from an EMBL/GenBank/DDBJ whole genome shotgun (WGS) entry which is preliminary data.</text>
</comment>
<protein>
    <recommendedName>
        <fullName evidence="16">DNA repair protein Rhp26/Rad26</fullName>
    </recommendedName>
</protein>
<dbReference type="GO" id="GO:0005524">
    <property type="term" value="F:ATP binding"/>
    <property type="evidence" value="ECO:0007669"/>
    <property type="project" value="InterPro"/>
</dbReference>
<feature type="region of interest" description="Disordered" evidence="11">
    <location>
        <begin position="1096"/>
        <end position="1136"/>
    </location>
</feature>
<keyword evidence="6" id="KW-0347">Helicase</keyword>
<keyword evidence="8" id="KW-0238">DNA-binding</keyword>
<dbReference type="GO" id="GO:0006283">
    <property type="term" value="P:transcription-coupled nucleotide-excision repair"/>
    <property type="evidence" value="ECO:0007669"/>
    <property type="project" value="TreeGrafter"/>
</dbReference>
<dbReference type="InterPro" id="IPR000330">
    <property type="entry name" value="SNF2_N"/>
</dbReference>
<evidence type="ECO:0000259" key="12">
    <source>
        <dbReference type="PROSITE" id="PS51192"/>
    </source>
</evidence>
<feature type="compositionally biased region" description="Acidic residues" evidence="11">
    <location>
        <begin position="238"/>
        <end position="250"/>
    </location>
</feature>
<keyword evidence="10" id="KW-0539">Nucleus</keyword>
<keyword evidence="7" id="KW-0067">ATP-binding</keyword>
<evidence type="ECO:0000256" key="11">
    <source>
        <dbReference type="SAM" id="MobiDB-lite"/>
    </source>
</evidence>